<dbReference type="Gramene" id="evm.model.07.1522">
    <property type="protein sequence ID" value="cds.evm.model.07.1522"/>
    <property type="gene ID" value="evm.TU.07.1522"/>
</dbReference>
<feature type="compositionally biased region" description="Polar residues" evidence="1">
    <location>
        <begin position="88"/>
        <end position="106"/>
    </location>
</feature>
<sequence>MQGHNNALHHDLEDLRASINLAFDEQRQQFIEWRDRELETFNAQQVAIDDCRRQATIVIRRAYQVANQQPATAYSIPLGSSKGYGSGHTVQTHNGQLSNPRPQVQPVGQTVDSQILSDRPLGGVIPYNFTPTEISGQTSQMPRPPYTSVFNRLGVVHDLKSYLNKRRGLDEKYVPLAVQPDIRIQFPVQRDPSVTQVGQQDELVHPFVQAQLDQLKNMFSSSCQLPSHLKDLVEVKHMTGEPLRAYISRFTTKATKDKGLIEEGRLAAILGGIGPLGELWKDIKRLIMGSMVEFLDQGDGFIKLKEVVWRVETLEQKKSQLRTTSAGTSVQSPQHPNNSNLNWKRSNNDTQGNKKKGTFVGNVEQHPRDNTSKFTTFSVLIHDLETIYATTQSIVPYKKPSPMKKDVSKRDMSKFRRFHANYDHDTNECNNLKQKIEFLIRKNNPPKQRITRTN</sequence>
<evidence type="ECO:0000313" key="2">
    <source>
        <dbReference type="EnsemblPlants" id="cds.evm.model.07.1522"/>
    </source>
</evidence>
<protein>
    <recommendedName>
        <fullName evidence="4">Retrotransposon gag domain-containing protein</fullName>
    </recommendedName>
</protein>
<feature type="region of interest" description="Disordered" evidence="1">
    <location>
        <begin position="320"/>
        <end position="367"/>
    </location>
</feature>
<name>A0A803Q2Y7_CANSA</name>
<evidence type="ECO:0008006" key="4">
    <source>
        <dbReference type="Google" id="ProtNLM"/>
    </source>
</evidence>
<keyword evidence="3" id="KW-1185">Reference proteome</keyword>
<proteinExistence type="predicted"/>
<evidence type="ECO:0000256" key="1">
    <source>
        <dbReference type="SAM" id="MobiDB-lite"/>
    </source>
</evidence>
<reference evidence="2" key="1">
    <citation type="submission" date="2018-11" db="EMBL/GenBank/DDBJ databases">
        <authorList>
            <person name="Grassa J C."/>
        </authorList>
    </citation>
    <scope>NUCLEOTIDE SEQUENCE [LARGE SCALE GENOMIC DNA]</scope>
</reference>
<organism evidence="2 3">
    <name type="scientific">Cannabis sativa</name>
    <name type="common">Hemp</name>
    <name type="synonym">Marijuana</name>
    <dbReference type="NCBI Taxonomy" id="3483"/>
    <lineage>
        <taxon>Eukaryota</taxon>
        <taxon>Viridiplantae</taxon>
        <taxon>Streptophyta</taxon>
        <taxon>Embryophyta</taxon>
        <taxon>Tracheophyta</taxon>
        <taxon>Spermatophyta</taxon>
        <taxon>Magnoliopsida</taxon>
        <taxon>eudicotyledons</taxon>
        <taxon>Gunneridae</taxon>
        <taxon>Pentapetalae</taxon>
        <taxon>rosids</taxon>
        <taxon>fabids</taxon>
        <taxon>Rosales</taxon>
        <taxon>Cannabaceae</taxon>
        <taxon>Cannabis</taxon>
    </lineage>
</organism>
<dbReference type="EMBL" id="UZAU01000669">
    <property type="status" value="NOT_ANNOTATED_CDS"/>
    <property type="molecule type" value="Genomic_DNA"/>
</dbReference>
<dbReference type="Proteomes" id="UP000596661">
    <property type="component" value="Chromosome 7"/>
</dbReference>
<accession>A0A803Q2Y7</accession>
<feature type="compositionally biased region" description="Polar residues" evidence="1">
    <location>
        <begin position="321"/>
        <end position="336"/>
    </location>
</feature>
<dbReference type="AlphaFoldDB" id="A0A803Q2Y7"/>
<feature type="region of interest" description="Disordered" evidence="1">
    <location>
        <begin position="84"/>
        <end position="106"/>
    </location>
</feature>
<reference evidence="2" key="2">
    <citation type="submission" date="2021-03" db="UniProtKB">
        <authorList>
            <consortium name="EnsemblPlants"/>
        </authorList>
    </citation>
    <scope>IDENTIFICATION</scope>
</reference>
<evidence type="ECO:0000313" key="3">
    <source>
        <dbReference type="Proteomes" id="UP000596661"/>
    </source>
</evidence>
<dbReference type="EnsemblPlants" id="evm.model.07.1522">
    <property type="protein sequence ID" value="cds.evm.model.07.1522"/>
    <property type="gene ID" value="evm.TU.07.1522"/>
</dbReference>